<evidence type="ECO:0000313" key="2">
    <source>
        <dbReference type="Proteomes" id="UP000095621"/>
    </source>
</evidence>
<accession>A0A174YTK9</accession>
<reference evidence="1 2" key="1">
    <citation type="submission" date="2015-09" db="EMBL/GenBank/DDBJ databases">
        <authorList>
            <consortium name="Pathogen Informatics"/>
        </authorList>
    </citation>
    <scope>NUCLEOTIDE SEQUENCE [LARGE SCALE GENOMIC DNA]</scope>
    <source>
        <strain evidence="1 2">2789STDY5834875</strain>
    </source>
</reference>
<protein>
    <submittedName>
        <fullName evidence="1">Uncharacterized protein</fullName>
    </submittedName>
</protein>
<proteinExistence type="predicted"/>
<organism evidence="1 2">
    <name type="scientific">Lachnospira eligens</name>
    <dbReference type="NCBI Taxonomy" id="39485"/>
    <lineage>
        <taxon>Bacteria</taxon>
        <taxon>Bacillati</taxon>
        <taxon>Bacillota</taxon>
        <taxon>Clostridia</taxon>
        <taxon>Lachnospirales</taxon>
        <taxon>Lachnospiraceae</taxon>
        <taxon>Lachnospira</taxon>
    </lineage>
</organism>
<dbReference type="EMBL" id="CZBU01000001">
    <property type="protein sequence ID" value="CUQ75298.1"/>
    <property type="molecule type" value="Genomic_DNA"/>
</dbReference>
<evidence type="ECO:0000313" key="1">
    <source>
        <dbReference type="EMBL" id="CUQ75298.1"/>
    </source>
</evidence>
<dbReference type="OrthoDB" id="72299at2"/>
<dbReference type="Proteomes" id="UP000095621">
    <property type="component" value="Unassembled WGS sequence"/>
</dbReference>
<dbReference type="AlphaFoldDB" id="A0A174YTK9"/>
<dbReference type="RefSeq" id="WP_055214328.1">
    <property type="nucleotide sequence ID" value="NZ_CZBU01000001.1"/>
</dbReference>
<name>A0A174YTK9_9FIRM</name>
<gene>
    <name evidence="1" type="ORF">ERS852490_00431</name>
</gene>
<sequence length="132" mass="15086">MRYGVDSQGTFKLVIGFPRHSCAYNLYNYVDKELFDNNGALLDDVVMQVSFAKLGNIDETLLFFSYGNKGYYMKTKIFRISNIGIQQIGVISGQSFMYVDYDISVPIGSQGITIDYAYVNERIYELKQLHNS</sequence>